<accession>A0A4R2R8N9</accession>
<evidence type="ECO:0000313" key="1">
    <source>
        <dbReference type="EMBL" id="TCP58388.1"/>
    </source>
</evidence>
<dbReference type="AlphaFoldDB" id="A0A4R2R8N9"/>
<sequence>MSHEKDQFSPKTRELRVVDASAERSKALVADLLTMIESGDQRLNDYCEMAARLRGTSHAFVVLVYADRFYFVGRYGFEEQSYAVPNEVQPDWRGDAQVEYLDTSAEIPGFDYYPSELRAHRYVHFAPLKIDRMPIGLVGVANRDPMPKASPDHRVALAVMARMARSYLRKHQLLKRHTQELFGVLQGDL</sequence>
<evidence type="ECO:0000313" key="2">
    <source>
        <dbReference type="Proteomes" id="UP000295050"/>
    </source>
</evidence>
<reference evidence="1 2" key="1">
    <citation type="submission" date="2019-03" db="EMBL/GenBank/DDBJ databases">
        <title>Genomic Encyclopedia of Type Strains, Phase IV (KMG-IV): sequencing the most valuable type-strain genomes for metagenomic binning, comparative biology and taxonomic classification.</title>
        <authorList>
            <person name="Goeker M."/>
        </authorList>
    </citation>
    <scope>NUCLEOTIDE SEQUENCE [LARGE SCALE GENOMIC DNA]</scope>
    <source>
        <strain evidence="1 2">DSM 24766</strain>
    </source>
</reference>
<organism evidence="1 2">
    <name type="scientific">Rhodovulum bhavnagarense</name>
    <dbReference type="NCBI Taxonomy" id="992286"/>
    <lineage>
        <taxon>Bacteria</taxon>
        <taxon>Pseudomonadati</taxon>
        <taxon>Pseudomonadota</taxon>
        <taxon>Alphaproteobacteria</taxon>
        <taxon>Rhodobacterales</taxon>
        <taxon>Paracoccaceae</taxon>
        <taxon>Rhodovulum</taxon>
    </lineage>
</organism>
<dbReference type="OrthoDB" id="7881784at2"/>
<dbReference type="RefSeq" id="WP_132953355.1">
    <property type="nucleotide sequence ID" value="NZ_SLXU01000030.1"/>
</dbReference>
<dbReference type="EMBL" id="SLXU01000030">
    <property type="protein sequence ID" value="TCP58388.1"/>
    <property type="molecule type" value="Genomic_DNA"/>
</dbReference>
<proteinExistence type="predicted"/>
<evidence type="ECO:0008006" key="3">
    <source>
        <dbReference type="Google" id="ProtNLM"/>
    </source>
</evidence>
<protein>
    <recommendedName>
        <fullName evidence="3">GAF domain-containing protein</fullName>
    </recommendedName>
</protein>
<comment type="caution">
    <text evidence="1">The sequence shown here is derived from an EMBL/GenBank/DDBJ whole genome shotgun (WGS) entry which is preliminary data.</text>
</comment>
<dbReference type="Proteomes" id="UP000295050">
    <property type="component" value="Unassembled WGS sequence"/>
</dbReference>
<gene>
    <name evidence="1" type="ORF">EV663_13011</name>
</gene>
<name>A0A4R2R8N9_9RHOB</name>
<keyword evidence="2" id="KW-1185">Reference proteome</keyword>
<dbReference type="SUPFAM" id="SSF55781">
    <property type="entry name" value="GAF domain-like"/>
    <property type="match status" value="1"/>
</dbReference>